<keyword evidence="2" id="KW-0813">Transport</keyword>
<evidence type="ECO:0000256" key="3">
    <source>
        <dbReference type="ARBA" id="ARBA00022475"/>
    </source>
</evidence>
<keyword evidence="5 7" id="KW-1133">Transmembrane helix</keyword>
<evidence type="ECO:0000313" key="9">
    <source>
        <dbReference type="EMBL" id="MBB1246342.1"/>
    </source>
</evidence>
<keyword evidence="6 7" id="KW-0472">Membrane</keyword>
<keyword evidence="4 7" id="KW-0812">Transmembrane</keyword>
<feature type="transmembrane region" description="Helical" evidence="7">
    <location>
        <begin position="335"/>
        <end position="358"/>
    </location>
</feature>
<reference evidence="10" key="1">
    <citation type="journal article" date="2020" name="Syst. Appl. Microbiol.">
        <title>Streptomyces alkaliterrae sp. nov., isolated from an alkaline soil, and emended descriptions of Streptomyces alkaliphilus, Streptomyces calidiresistens and Streptomyces durbertensis.</title>
        <authorList>
            <person name="Swiecimska M."/>
            <person name="Golinska P."/>
            <person name="Nouioui I."/>
            <person name="Wypij M."/>
            <person name="Rai M."/>
            <person name="Sangal V."/>
            <person name="Goodfellow M."/>
        </authorList>
    </citation>
    <scope>NUCLEOTIDE SEQUENCE [LARGE SCALE GENOMIC DNA]</scope>
    <source>
        <strain evidence="10">DSM 104538</strain>
    </source>
</reference>
<feature type="transmembrane region" description="Helical" evidence="7">
    <location>
        <begin position="21"/>
        <end position="49"/>
    </location>
</feature>
<evidence type="ECO:0000313" key="10">
    <source>
        <dbReference type="Proteomes" id="UP000766698"/>
    </source>
</evidence>
<dbReference type="PANTHER" id="PTHR23513:SF18">
    <property type="entry name" value="INTEGRAL MEMBRANE PROTEIN"/>
    <property type="match status" value="1"/>
</dbReference>
<dbReference type="EMBL" id="WMLF01000464">
    <property type="protein sequence ID" value="MBB1246342.1"/>
    <property type="molecule type" value="Genomic_DNA"/>
</dbReference>
<dbReference type="PANTHER" id="PTHR23513">
    <property type="entry name" value="INTEGRAL MEMBRANE EFFLUX PROTEIN-RELATED"/>
    <property type="match status" value="1"/>
</dbReference>
<dbReference type="RefSeq" id="WP_182857611.1">
    <property type="nucleotide sequence ID" value="NZ_WMLF01000464.1"/>
</dbReference>
<comment type="caution">
    <text evidence="9">The sequence shown here is derived from an EMBL/GenBank/DDBJ whole genome shotgun (WGS) entry which is preliminary data.</text>
</comment>
<feature type="transmembrane region" description="Helical" evidence="7">
    <location>
        <begin position="274"/>
        <end position="293"/>
    </location>
</feature>
<proteinExistence type="predicted"/>
<keyword evidence="3" id="KW-1003">Cell membrane</keyword>
<dbReference type="SUPFAM" id="SSF103473">
    <property type="entry name" value="MFS general substrate transporter"/>
    <property type="match status" value="1"/>
</dbReference>
<evidence type="ECO:0000259" key="8">
    <source>
        <dbReference type="PROSITE" id="PS50850"/>
    </source>
</evidence>
<dbReference type="PROSITE" id="PS50850">
    <property type="entry name" value="MFS"/>
    <property type="match status" value="1"/>
</dbReference>
<name>A0ABR6ELZ0_9ACTN</name>
<evidence type="ECO:0000256" key="7">
    <source>
        <dbReference type="SAM" id="Phobius"/>
    </source>
</evidence>
<feature type="transmembrane region" description="Helical" evidence="7">
    <location>
        <begin position="69"/>
        <end position="92"/>
    </location>
</feature>
<evidence type="ECO:0000256" key="2">
    <source>
        <dbReference type="ARBA" id="ARBA00022448"/>
    </source>
</evidence>
<dbReference type="InterPro" id="IPR020846">
    <property type="entry name" value="MFS_dom"/>
</dbReference>
<feature type="transmembrane region" description="Helical" evidence="7">
    <location>
        <begin position="213"/>
        <end position="234"/>
    </location>
</feature>
<evidence type="ECO:0000256" key="1">
    <source>
        <dbReference type="ARBA" id="ARBA00004651"/>
    </source>
</evidence>
<keyword evidence="10" id="KW-1185">Reference proteome</keyword>
<evidence type="ECO:0000256" key="5">
    <source>
        <dbReference type="ARBA" id="ARBA00022989"/>
    </source>
</evidence>
<dbReference type="Proteomes" id="UP000766698">
    <property type="component" value="Unassembled WGS sequence"/>
</dbReference>
<dbReference type="Gene3D" id="1.20.1250.20">
    <property type="entry name" value="MFS general substrate transporter like domains"/>
    <property type="match status" value="1"/>
</dbReference>
<sequence>MRKPLRYFVVARALSVLGDRVTDVVLPLAVLLASGSAVTAGLVGAAGQLPQVVAAVQVGALVDRRERRGLMVAADLVRAGVFVVIGMEVVFGGARLVPLVLLALVGGVGDAVFHVAAGSYLPNVVASRDLVRANGYVEGSDAAATLAGPAAGGALLQGAGPLAAFLVNVASFVGSALLLLRLPRNAPGEGGSGVGDSVLAGVRLVLRDRAQRVLLAGACYMHLLAAAVFLPLLVRADEELGLAPVAIGLVVSAAGVGGLVSSFLLARFLDVERWGLLLAGVLVVNGGAAGALAVLDEAWWLAVVVLVLDGASALAFVVVAATRQRITPDALRGRVIAASAAVTGAVRMLALAGVGVLIDLVGPRGVLW</sequence>
<gene>
    <name evidence="9" type="ORF">GL263_22695</name>
</gene>
<dbReference type="CDD" id="cd06173">
    <property type="entry name" value="MFS_MefA_like"/>
    <property type="match status" value="1"/>
</dbReference>
<evidence type="ECO:0000256" key="6">
    <source>
        <dbReference type="ARBA" id="ARBA00023136"/>
    </source>
</evidence>
<feature type="transmembrane region" description="Helical" evidence="7">
    <location>
        <begin position="99"/>
        <end position="121"/>
    </location>
</feature>
<dbReference type="Pfam" id="PF05977">
    <property type="entry name" value="MFS_3"/>
    <property type="match status" value="1"/>
</dbReference>
<evidence type="ECO:0000256" key="4">
    <source>
        <dbReference type="ARBA" id="ARBA00022692"/>
    </source>
</evidence>
<feature type="transmembrane region" description="Helical" evidence="7">
    <location>
        <begin position="299"/>
        <end position="323"/>
    </location>
</feature>
<accession>A0ABR6ELZ0</accession>
<organism evidence="9 10">
    <name type="scientific">Streptomyces durbertensis</name>
    <dbReference type="NCBI Taxonomy" id="2448886"/>
    <lineage>
        <taxon>Bacteria</taxon>
        <taxon>Bacillati</taxon>
        <taxon>Actinomycetota</taxon>
        <taxon>Actinomycetes</taxon>
        <taxon>Kitasatosporales</taxon>
        <taxon>Streptomycetaceae</taxon>
        <taxon>Streptomyces</taxon>
    </lineage>
</organism>
<feature type="non-terminal residue" evidence="9">
    <location>
        <position position="368"/>
    </location>
</feature>
<feature type="domain" description="Major facilitator superfamily (MFS) profile" evidence="8">
    <location>
        <begin position="1"/>
        <end position="368"/>
    </location>
</feature>
<dbReference type="InterPro" id="IPR036259">
    <property type="entry name" value="MFS_trans_sf"/>
</dbReference>
<protein>
    <submittedName>
        <fullName evidence="9">MFS transporter</fullName>
    </submittedName>
</protein>
<dbReference type="InterPro" id="IPR010290">
    <property type="entry name" value="TM_effector"/>
</dbReference>
<comment type="subcellular location">
    <subcellularLocation>
        <location evidence="1">Cell membrane</location>
        <topology evidence="1">Multi-pass membrane protein</topology>
    </subcellularLocation>
</comment>
<feature type="transmembrane region" description="Helical" evidence="7">
    <location>
        <begin position="162"/>
        <end position="180"/>
    </location>
</feature>
<feature type="transmembrane region" description="Helical" evidence="7">
    <location>
        <begin position="240"/>
        <end position="265"/>
    </location>
</feature>